<evidence type="ECO:0000259" key="7">
    <source>
        <dbReference type="PROSITE" id="PS50017"/>
    </source>
</evidence>
<dbReference type="SUPFAM" id="SSF52075">
    <property type="entry name" value="Outer arm dynein light chain 1"/>
    <property type="match status" value="1"/>
</dbReference>
<dbReference type="SMART" id="SM00369">
    <property type="entry name" value="LRR_TYP"/>
    <property type="match status" value="11"/>
</dbReference>
<feature type="region of interest" description="Disordered" evidence="6">
    <location>
        <begin position="252"/>
        <end position="287"/>
    </location>
</feature>
<dbReference type="Proteomes" id="UP000001554">
    <property type="component" value="Unplaced"/>
</dbReference>
<dbReference type="Pfam" id="PF12799">
    <property type="entry name" value="LRR_4"/>
    <property type="match status" value="3"/>
</dbReference>
<dbReference type="SUPFAM" id="SSF52058">
    <property type="entry name" value="L domain-like"/>
    <property type="match status" value="1"/>
</dbReference>
<dbReference type="PROSITE" id="PS51450">
    <property type="entry name" value="LRR"/>
    <property type="match status" value="4"/>
</dbReference>
<evidence type="ECO:0000256" key="2">
    <source>
        <dbReference type="ARBA" id="ARBA00022490"/>
    </source>
</evidence>
<evidence type="ECO:0000256" key="1">
    <source>
        <dbReference type="ARBA" id="ARBA00004245"/>
    </source>
</evidence>
<evidence type="ECO:0000256" key="3">
    <source>
        <dbReference type="ARBA" id="ARBA00022614"/>
    </source>
</evidence>
<feature type="domain" description="Death" evidence="7">
    <location>
        <begin position="807"/>
        <end position="889"/>
    </location>
</feature>
<evidence type="ECO:0000313" key="9">
    <source>
        <dbReference type="RefSeq" id="XP_035665038.1"/>
    </source>
</evidence>
<feature type="region of interest" description="Disordered" evidence="6">
    <location>
        <begin position="901"/>
        <end position="949"/>
    </location>
</feature>
<dbReference type="SUPFAM" id="SSF47986">
    <property type="entry name" value="DEATH domain"/>
    <property type="match status" value="3"/>
</dbReference>
<name>A0A9J7KLG4_BRAFL</name>
<dbReference type="GO" id="GO:0005856">
    <property type="term" value="C:cytoskeleton"/>
    <property type="evidence" value="ECO:0007669"/>
    <property type="project" value="UniProtKB-SubCell"/>
</dbReference>
<dbReference type="InterPro" id="IPR001611">
    <property type="entry name" value="Leu-rich_rpt"/>
</dbReference>
<feature type="compositionally biased region" description="Polar residues" evidence="6">
    <location>
        <begin position="1012"/>
        <end position="1021"/>
    </location>
</feature>
<dbReference type="GeneID" id="118408380"/>
<dbReference type="InterPro" id="IPR052410">
    <property type="entry name" value="DRC5"/>
</dbReference>
<dbReference type="Pfam" id="PF20694">
    <property type="entry name" value="TRADD-like_N"/>
    <property type="match status" value="2"/>
</dbReference>
<organism evidence="8 9">
    <name type="scientific">Branchiostoma floridae</name>
    <name type="common">Florida lancelet</name>
    <name type="synonym">Amphioxus</name>
    <dbReference type="NCBI Taxonomy" id="7739"/>
    <lineage>
        <taxon>Eukaryota</taxon>
        <taxon>Metazoa</taxon>
        <taxon>Chordata</taxon>
        <taxon>Cephalochordata</taxon>
        <taxon>Leptocardii</taxon>
        <taxon>Amphioxiformes</taxon>
        <taxon>Branchiostomatidae</taxon>
        <taxon>Branchiostoma</taxon>
    </lineage>
</organism>
<dbReference type="SMART" id="SM00367">
    <property type="entry name" value="LRR_CC"/>
    <property type="match status" value="15"/>
</dbReference>
<evidence type="ECO:0000313" key="8">
    <source>
        <dbReference type="Proteomes" id="UP000001554"/>
    </source>
</evidence>
<dbReference type="SUPFAM" id="SSF52047">
    <property type="entry name" value="RNI-like"/>
    <property type="match status" value="3"/>
</dbReference>
<gene>
    <name evidence="9" type="primary">LOC118408380</name>
</gene>
<feature type="region of interest" description="Disordered" evidence="6">
    <location>
        <begin position="95"/>
        <end position="153"/>
    </location>
</feature>
<feature type="compositionally biased region" description="Gly residues" evidence="6">
    <location>
        <begin position="755"/>
        <end position="764"/>
    </location>
</feature>
<dbReference type="Pfam" id="PF13516">
    <property type="entry name" value="LRR_6"/>
    <property type="match status" value="13"/>
</dbReference>
<dbReference type="InterPro" id="IPR006553">
    <property type="entry name" value="Leu-rich_rpt_Cys-con_subtyp"/>
</dbReference>
<dbReference type="KEGG" id="bfo:118408380"/>
<keyword evidence="3" id="KW-0433">Leucine-rich repeat</keyword>
<dbReference type="RefSeq" id="XP_035665038.1">
    <property type="nucleotide sequence ID" value="XM_035809145.1"/>
</dbReference>
<feature type="compositionally biased region" description="Basic and acidic residues" evidence="6">
    <location>
        <begin position="662"/>
        <end position="676"/>
    </location>
</feature>
<dbReference type="CDD" id="cd01670">
    <property type="entry name" value="Death"/>
    <property type="match status" value="3"/>
</dbReference>
<dbReference type="InterPro" id="IPR049341">
    <property type="entry name" value="TRADD-like_N"/>
</dbReference>
<dbReference type="GO" id="GO:0007165">
    <property type="term" value="P:signal transduction"/>
    <property type="evidence" value="ECO:0007669"/>
    <property type="project" value="InterPro"/>
</dbReference>
<dbReference type="PANTHER" id="PTHR24107">
    <property type="entry name" value="YNEIN REGULATORY COMPLEX SUBUNIT 5"/>
    <property type="match status" value="1"/>
</dbReference>
<comment type="subcellular location">
    <subcellularLocation>
        <location evidence="1">Cytoplasm</location>
        <location evidence="1">Cytoskeleton</location>
    </subcellularLocation>
</comment>
<proteinExistence type="predicted"/>
<feature type="compositionally biased region" description="Basic and acidic residues" evidence="6">
    <location>
        <begin position="1001"/>
        <end position="1010"/>
    </location>
</feature>
<dbReference type="InterPro" id="IPR011029">
    <property type="entry name" value="DEATH-like_dom_sf"/>
</dbReference>
<protein>
    <submittedName>
        <fullName evidence="9">Uncharacterized protein LOC118408380</fullName>
    </submittedName>
</protein>
<accession>A0A9J7KLG4</accession>
<dbReference type="Gene3D" id="3.80.10.10">
    <property type="entry name" value="Ribonuclease Inhibitor"/>
    <property type="match status" value="6"/>
</dbReference>
<feature type="domain" description="Death" evidence="7">
    <location>
        <begin position="12"/>
        <end position="95"/>
    </location>
</feature>
<feature type="compositionally biased region" description="Basic and acidic residues" evidence="6">
    <location>
        <begin position="95"/>
        <end position="121"/>
    </location>
</feature>
<dbReference type="SMART" id="SM00368">
    <property type="entry name" value="LRR_RI"/>
    <property type="match status" value="16"/>
</dbReference>
<dbReference type="InterPro" id="IPR003591">
    <property type="entry name" value="Leu-rich_rpt_typical-subtyp"/>
</dbReference>
<sequence length="2039" mass="227754">MAKDRRDNDSDVEKYFLHTKNQVSTDWRDLARCLGFKTPNINNIATEHGTDKARCMELLQQWHTLKGNAATIQVLLKSLADANLQRAVDSLKEKYPELHRSQDTKKQTEECDWQERGELSGKRKRKRKRRKKTKQSREESVSSPMVKNGHDGNLNVTETYFDKVVEDVSNKWDHLARKLELSENQIKVLRTSDRYRDDDRRCREVLNGWWNKKGRKATPQVLKQALIDIDERRTAESLGEGVQNICAPQVSTVKRKRKKQDQEPTVAKKLKKSRTEPDSEDESQQTEEEYTAKVFNALVDDSKSVFNDEVLEDPEKFSKAVKAFKRNADTLLRFGVRKRFEAVKVIIKRKIRGEVKRVYVKLFTDEVKRNTDLFDRLSRSFDIFGATLKKIEAGCVLCYLEFENSSCYDTFLSAYKDGRLSETLTRELITDDMMAAEGGDLYLQVILLGMDEQCQDDKGLPGNHVTRSKDIVTSEHDEDDTDSDSSVHESNACFKILEMSEKIFHTATVTDPNKFDKAIKVFQTHAELVIGESGRDSKKPLLDRRVKLKLAKAVNKKVQEVQEMAFTTRILSDLKVYNRIVNCFERFCATLQKVKRGCVLCYLDFDDASCYRTFLAAYRDGRLSETLTRELITDDMRAAEGEDLYVHVTLLGEDGECQDDSLADKEEPRGPTEGRQVESTAPDLPVSIKQEPLYHQGRVKPEVDTLRMKLTEESDPSGTAGRGLPHPGPSREHSGQGPPEPGSSNYGDEMPPGYHGDGTGGQQVSGGDDVIQVKQEPAEQVLSCCMMGTVKSELDTHGIEVKEESELDRQFAAIADHLGSMWERLALYLGFNTDYIRDLTARLPPSLRPHQLICDWMERNVGDVMLEQLVQALRDAGIHEVADAVDSGQLFVTEADYEVAKGKPDGEMDTDWPGSGERLPEDTASESSESSRSHGDVEGGPIAEDDRRTVLDSDEAYSGQLFTTAAEATKEKQDEDMGTGSRGEERSNERLPEDGQTSASEPDRDDDKEGSGNISAGDKTSYNSTISQLKYPTGEDALAWDGCIQVFFKTDEDTTRSIQQSWPSLGSCKRLKKVNLSYNKLSDKGDFLPPLPNLEEIDLSHNDISDEAVPGLVEGLASCQNLEKIDLSWNRLSVRKYILPPLPNLKEIDLSHNVISDEAVSGLSKGLSSCQKLKKVDLSCNKLSDRGDFLPPLPNLEEIDLSNNAISDEAVSGLAEGLCFSLYLKKLNLSHNKLSHRIEFLPTLPNLEEIDLSHNAISDETVPGLAKGLMSCQYLKKVNLGHNKMFERGDFLPPLPNLEEIDLSYNSITDEAVPGLAEGLGSCQNLKKVNLSYNKLSDRGDFLPPLSNLEKIDLSHNYISDVAVPGLAKGFLSCQSLKKVDLSFNKLSDKGDFLLSLPNLKEIDLSGNNISDRAVPDLAEGLASCQNLEKLNLSHNKLSDRGDFLPPLPNLEEIDLSHNAISDEAVSGLTEGLRSCQNLKKVNLGHNKVSNWADVLSVLSIKNESNLGLISIALARNEETLGRTKGLCTGQNMKKMNLSYNKLSYREDFLPPLANLEEIDLSCNAISDEAVSGLAEGLGSCQNLKKVNLSHNKLSDRGDFLPPLPKLEEMDLSNNDISDEAVPGLTKVLCACQNLKKVDLSHNKLSDRGDFLPSLPYLEEIDLSHNAISDKAVPGLAKGFGSCRNLKKVDLSHNKLSERGDFLSPLALEEIDLSHNSINDKAVPGLVKGLATCQGLRTVHLTNNQISNKGALMMLQQESRRKIQFYVLGNNVSRDLTSLISGRQDTDNVGKLDLVSGEYVWSDVTPLSITAIHLLLQFLPQLPNLQELALCVSCQGEEEAEHISQLYGVQHLLKKLKLKEWSLDNIIKLFSQLIRKLPLLEEIDLSRDDINDEAVPGLAECLASSQNLKRVNLSDNKLYDVGKLLQTFIILPTLTHVSIEYNSISDESLPAIAAWLKVRTAMDKVGLCGNCFSAEGVRDFVRTMKGEAYQNGRLLYRDDVQDEAQQWKRLRRETGWICVKIRQLTVTIDHRGSRLNNAK</sequence>
<dbReference type="PANTHER" id="PTHR24107:SF2">
    <property type="entry name" value="NLR FAMILY CARD DOMAIN CONTAINING 3"/>
    <property type="match status" value="1"/>
</dbReference>
<feature type="region of interest" description="Disordered" evidence="6">
    <location>
        <begin position="962"/>
        <end position="1021"/>
    </location>
</feature>
<feature type="region of interest" description="Disordered" evidence="6">
    <location>
        <begin position="458"/>
        <end position="487"/>
    </location>
</feature>
<dbReference type="InterPro" id="IPR032675">
    <property type="entry name" value="LRR_dom_sf"/>
</dbReference>
<evidence type="ECO:0000256" key="5">
    <source>
        <dbReference type="ARBA" id="ARBA00023212"/>
    </source>
</evidence>
<keyword evidence="8" id="KW-1185">Reference proteome</keyword>
<feature type="compositionally biased region" description="Basic and acidic residues" evidence="6">
    <location>
        <begin position="699"/>
        <end position="712"/>
    </location>
</feature>
<evidence type="ECO:0000256" key="6">
    <source>
        <dbReference type="SAM" id="MobiDB-lite"/>
    </source>
</evidence>
<feature type="region of interest" description="Disordered" evidence="6">
    <location>
        <begin position="656"/>
        <end position="767"/>
    </location>
</feature>
<keyword evidence="5" id="KW-0206">Cytoskeleton</keyword>
<dbReference type="InterPro" id="IPR025875">
    <property type="entry name" value="Leu-rich_rpt_4"/>
</dbReference>
<feature type="compositionally biased region" description="Acidic residues" evidence="6">
    <location>
        <begin position="278"/>
        <end position="287"/>
    </location>
</feature>
<dbReference type="InterPro" id="IPR000488">
    <property type="entry name" value="Death_dom"/>
</dbReference>
<feature type="compositionally biased region" description="Basic and acidic residues" evidence="6">
    <location>
        <begin position="982"/>
        <end position="993"/>
    </location>
</feature>
<dbReference type="PROSITE" id="PS50017">
    <property type="entry name" value="DEATH_DOMAIN"/>
    <property type="match status" value="3"/>
</dbReference>
<keyword evidence="2" id="KW-0963">Cytoplasm</keyword>
<reference evidence="9" key="1">
    <citation type="submission" date="2025-08" db="UniProtKB">
        <authorList>
            <consortium name="RefSeq"/>
        </authorList>
    </citation>
    <scope>IDENTIFICATION</scope>
    <source>
        <strain evidence="9">S238N-H82</strain>
        <tissue evidence="9">Testes</tissue>
    </source>
</reference>
<feature type="domain" description="Death" evidence="7">
    <location>
        <begin position="157"/>
        <end position="242"/>
    </location>
</feature>
<dbReference type="SMART" id="SM00365">
    <property type="entry name" value="LRR_SD22"/>
    <property type="match status" value="13"/>
</dbReference>
<feature type="compositionally biased region" description="Basic residues" evidence="6">
    <location>
        <begin position="122"/>
        <end position="134"/>
    </location>
</feature>
<dbReference type="Gene3D" id="1.10.533.10">
    <property type="entry name" value="Death Domain, Fas"/>
    <property type="match status" value="3"/>
</dbReference>
<dbReference type="Pfam" id="PF00531">
    <property type="entry name" value="Death"/>
    <property type="match status" value="3"/>
</dbReference>
<dbReference type="SMART" id="SM00005">
    <property type="entry name" value="DEATH"/>
    <property type="match status" value="3"/>
</dbReference>
<dbReference type="OrthoDB" id="120976at2759"/>
<evidence type="ECO:0000256" key="4">
    <source>
        <dbReference type="ARBA" id="ARBA00022737"/>
    </source>
</evidence>
<keyword evidence="4" id="KW-0677">Repeat</keyword>